<dbReference type="OrthoDB" id="10265969at2759"/>
<dbReference type="Gene3D" id="1.20.1160.11">
    <property type="entry name" value="Paired amphipathic helix"/>
    <property type="match status" value="3"/>
</dbReference>
<dbReference type="InterPro" id="IPR036600">
    <property type="entry name" value="PAH_sf"/>
</dbReference>
<dbReference type="EMBL" id="QEFC01000037">
    <property type="protein sequence ID" value="KAE9467316.1"/>
    <property type="molecule type" value="Genomic_DNA"/>
</dbReference>
<dbReference type="PANTHER" id="PTHR12346:SF0">
    <property type="entry name" value="SIN3A, ISOFORM G"/>
    <property type="match status" value="1"/>
</dbReference>
<feature type="region of interest" description="Disordered" evidence="5">
    <location>
        <begin position="1"/>
        <end position="22"/>
    </location>
</feature>
<reference evidence="7 8" key="1">
    <citation type="journal article" date="2019" name="Genome Biol. Evol.">
        <title>The Rhododendron genome and chromosomal organization provide insight into shared whole-genome duplications across the heath family (Ericaceae).</title>
        <authorList>
            <person name="Soza V.L."/>
            <person name="Lindsley D."/>
            <person name="Waalkes A."/>
            <person name="Ramage E."/>
            <person name="Patwardhan R.P."/>
            <person name="Burton J.N."/>
            <person name="Adey A."/>
            <person name="Kumar A."/>
            <person name="Qiu R."/>
            <person name="Shendure J."/>
            <person name="Hall B."/>
        </authorList>
    </citation>
    <scope>NUCLEOTIDE SEQUENCE [LARGE SCALE GENOMIC DNA]</scope>
    <source>
        <strain evidence="7">RSF 1966-606</strain>
    </source>
</reference>
<sequence length="571" mass="64712">MDIPQEEAPEPSDAQSDDSTISYQEVDKPNRGMSEALRFVRSVRLAFGDDSKEYVEFLYLMNEFKNKRTNIQAFQLRVRDLFKEHRELVAGFNIFLPAGYEIPMQDQNDEIVFVNKVKAAYGHDGRRYKSFLDLMNGMRKDKNVLEAYKEYSMEIVEAFTKYLGCETNTCLSTMGVLESRELVPHTYEENLVGIWKIITCSWEKYYYLLLLDEPTMAYEEAMQKLIKPTEEAFGALSDEYAEFLHLIHDWKVKRADIEVVRSRIRLLFKEHPQLGAVFDTFFPADLEVPLQAENYRPLLRAVVDAESVRFLNNIKMAYIHDEGRYKAFLDMIFDGLFSVLVNENDSDCSVGDQLDWFERSGTKEFMEALQAGADMSMIGQFGIIVKISDVHFRNIRGTSGSNVAVAVLYCSSAIPSEGIELADIDLTLSPNAPKKFPLSMIQQGEAKSPDLPIDSHSMELCNVGYNDALNRDLTKSVVVLDESENTAVVSQDDAYNPSPVQAILLKKSLQNIPVEGVGGIMAAYATALHNVTLAGPTLFSQVINTAGRYCWSFHLQYQQQVLCLAYYNGTD</sequence>
<dbReference type="SUPFAM" id="SSF51126">
    <property type="entry name" value="Pectin lyase-like"/>
    <property type="match status" value="1"/>
</dbReference>
<evidence type="ECO:0000256" key="5">
    <source>
        <dbReference type="SAM" id="MobiDB-lite"/>
    </source>
</evidence>
<dbReference type="Pfam" id="PF07002">
    <property type="entry name" value="Copine"/>
    <property type="match status" value="1"/>
</dbReference>
<protein>
    <recommendedName>
        <fullName evidence="6">Copine C-terminal domain-containing protein</fullName>
    </recommendedName>
</protein>
<dbReference type="AlphaFoldDB" id="A0A6A4M217"/>
<comment type="subcellular location">
    <subcellularLocation>
        <location evidence="1 4">Nucleus</location>
    </subcellularLocation>
</comment>
<gene>
    <name evidence="7" type="ORF">C3L33_00755</name>
</gene>
<dbReference type="GO" id="GO:0000118">
    <property type="term" value="C:histone deacetylase complex"/>
    <property type="evidence" value="ECO:0007669"/>
    <property type="project" value="TreeGrafter"/>
</dbReference>
<dbReference type="Proteomes" id="UP000428333">
    <property type="component" value="Linkage Group LG01"/>
</dbReference>
<feature type="domain" description="Copine C-terminal" evidence="6">
    <location>
        <begin position="505"/>
        <end position="552"/>
    </location>
</feature>
<dbReference type="GO" id="GO:0000122">
    <property type="term" value="P:negative regulation of transcription by RNA polymerase II"/>
    <property type="evidence" value="ECO:0007669"/>
    <property type="project" value="TreeGrafter"/>
</dbReference>
<evidence type="ECO:0000256" key="1">
    <source>
        <dbReference type="ARBA" id="ARBA00004123"/>
    </source>
</evidence>
<evidence type="ECO:0000256" key="3">
    <source>
        <dbReference type="ARBA" id="ARBA00023242"/>
    </source>
</evidence>
<dbReference type="InterPro" id="IPR010734">
    <property type="entry name" value="Copine_C"/>
</dbReference>
<evidence type="ECO:0000313" key="7">
    <source>
        <dbReference type="EMBL" id="KAE9467316.1"/>
    </source>
</evidence>
<evidence type="ECO:0000256" key="4">
    <source>
        <dbReference type="PROSITE-ProRule" id="PRU00810"/>
    </source>
</evidence>
<dbReference type="Gene3D" id="2.160.20.10">
    <property type="entry name" value="Single-stranded right-handed beta-helix, Pectin lyase-like"/>
    <property type="match status" value="1"/>
</dbReference>
<dbReference type="SUPFAM" id="SSF47762">
    <property type="entry name" value="PAH2 domain"/>
    <property type="match status" value="3"/>
</dbReference>
<evidence type="ECO:0000259" key="6">
    <source>
        <dbReference type="Pfam" id="PF07002"/>
    </source>
</evidence>
<evidence type="ECO:0000256" key="2">
    <source>
        <dbReference type="ARBA" id="ARBA00022491"/>
    </source>
</evidence>
<dbReference type="PROSITE" id="PS51477">
    <property type="entry name" value="PAH"/>
    <property type="match status" value="2"/>
</dbReference>
<comment type="caution">
    <text evidence="7">The sequence shown here is derived from an EMBL/GenBank/DDBJ whole genome shotgun (WGS) entry which is preliminary data.</text>
</comment>
<dbReference type="GO" id="GO:0003714">
    <property type="term" value="F:transcription corepressor activity"/>
    <property type="evidence" value="ECO:0007669"/>
    <property type="project" value="InterPro"/>
</dbReference>
<keyword evidence="8" id="KW-1185">Reference proteome</keyword>
<keyword evidence="3 4" id="KW-0539">Nucleus</keyword>
<feature type="compositionally biased region" description="Polar residues" evidence="5">
    <location>
        <begin position="13"/>
        <end position="22"/>
    </location>
</feature>
<proteinExistence type="predicted"/>
<dbReference type="InterPro" id="IPR012334">
    <property type="entry name" value="Pectin_lyas_fold"/>
</dbReference>
<organism evidence="7 8">
    <name type="scientific">Rhododendron williamsianum</name>
    <dbReference type="NCBI Taxonomy" id="262921"/>
    <lineage>
        <taxon>Eukaryota</taxon>
        <taxon>Viridiplantae</taxon>
        <taxon>Streptophyta</taxon>
        <taxon>Embryophyta</taxon>
        <taxon>Tracheophyta</taxon>
        <taxon>Spermatophyta</taxon>
        <taxon>Magnoliopsida</taxon>
        <taxon>eudicotyledons</taxon>
        <taxon>Gunneridae</taxon>
        <taxon>Pentapetalae</taxon>
        <taxon>asterids</taxon>
        <taxon>Ericales</taxon>
        <taxon>Ericaceae</taxon>
        <taxon>Ericoideae</taxon>
        <taxon>Rhodoreae</taxon>
        <taxon>Rhododendron</taxon>
    </lineage>
</organism>
<dbReference type="GO" id="GO:0000785">
    <property type="term" value="C:chromatin"/>
    <property type="evidence" value="ECO:0007669"/>
    <property type="project" value="TreeGrafter"/>
</dbReference>
<keyword evidence="2" id="KW-0678">Repressor</keyword>
<dbReference type="Pfam" id="PF02671">
    <property type="entry name" value="PAH"/>
    <property type="match status" value="2"/>
</dbReference>
<dbReference type="InterPro" id="IPR011050">
    <property type="entry name" value="Pectin_lyase_fold/virulence"/>
</dbReference>
<accession>A0A6A4M217</accession>
<dbReference type="InterPro" id="IPR003822">
    <property type="entry name" value="PAH"/>
</dbReference>
<feature type="compositionally biased region" description="Acidic residues" evidence="5">
    <location>
        <begin position="1"/>
        <end position="10"/>
    </location>
</feature>
<dbReference type="PANTHER" id="PTHR12346">
    <property type="entry name" value="SIN3B-RELATED"/>
    <property type="match status" value="1"/>
</dbReference>
<dbReference type="InterPro" id="IPR039774">
    <property type="entry name" value="Sin3-like"/>
</dbReference>
<evidence type="ECO:0000313" key="8">
    <source>
        <dbReference type="Proteomes" id="UP000428333"/>
    </source>
</evidence>
<name>A0A6A4M217_9ERIC</name>
<feature type="non-terminal residue" evidence="7">
    <location>
        <position position="1"/>
    </location>
</feature>